<proteinExistence type="predicted"/>
<dbReference type="Proteomes" id="UP000887563">
    <property type="component" value="Unplaced"/>
</dbReference>
<dbReference type="AlphaFoldDB" id="A0A914L4G2"/>
<accession>A0A914L4G2</accession>
<dbReference type="WBParaSite" id="Minc3s00254g08688">
    <property type="protein sequence ID" value="Minc3s00254g08688"/>
    <property type="gene ID" value="Minc3s00254g08688"/>
</dbReference>
<organism evidence="1 2">
    <name type="scientific">Meloidogyne incognita</name>
    <name type="common">Southern root-knot nematode worm</name>
    <name type="synonym">Oxyuris incognita</name>
    <dbReference type="NCBI Taxonomy" id="6306"/>
    <lineage>
        <taxon>Eukaryota</taxon>
        <taxon>Metazoa</taxon>
        <taxon>Ecdysozoa</taxon>
        <taxon>Nematoda</taxon>
        <taxon>Chromadorea</taxon>
        <taxon>Rhabditida</taxon>
        <taxon>Tylenchina</taxon>
        <taxon>Tylenchomorpha</taxon>
        <taxon>Tylenchoidea</taxon>
        <taxon>Meloidogynidae</taxon>
        <taxon>Meloidogyninae</taxon>
        <taxon>Meloidogyne</taxon>
        <taxon>Meloidogyne incognita group</taxon>
    </lineage>
</organism>
<keyword evidence="1" id="KW-1185">Reference proteome</keyword>
<name>A0A914L4G2_MELIC</name>
<evidence type="ECO:0000313" key="2">
    <source>
        <dbReference type="WBParaSite" id="Minc3s00254g08688"/>
    </source>
</evidence>
<protein>
    <submittedName>
        <fullName evidence="2">Candidate secreted effector</fullName>
    </submittedName>
</protein>
<reference evidence="2" key="1">
    <citation type="submission" date="2022-11" db="UniProtKB">
        <authorList>
            <consortium name="WormBaseParasite"/>
        </authorList>
    </citation>
    <scope>IDENTIFICATION</scope>
</reference>
<sequence>MRIGYNLLAGLAVRRVPPLEDIDDELIEEPQINEEDGDNNDGFILAKKNNKKRKLPKPSTDAASLMLKMAEQNDC</sequence>
<evidence type="ECO:0000313" key="1">
    <source>
        <dbReference type="Proteomes" id="UP000887563"/>
    </source>
</evidence>